<name>A0A6A5ZNE2_9PLEO</name>
<keyword evidence="2" id="KW-0812">Transmembrane</keyword>
<reference evidence="4" key="1">
    <citation type="journal article" date="2020" name="Stud. Mycol.">
        <title>101 Dothideomycetes genomes: a test case for predicting lifestyles and emergence of pathogens.</title>
        <authorList>
            <person name="Haridas S."/>
            <person name="Albert R."/>
            <person name="Binder M."/>
            <person name="Bloem J."/>
            <person name="Labutti K."/>
            <person name="Salamov A."/>
            <person name="Andreopoulos B."/>
            <person name="Baker S."/>
            <person name="Barry K."/>
            <person name="Bills G."/>
            <person name="Bluhm B."/>
            <person name="Cannon C."/>
            <person name="Castanera R."/>
            <person name="Culley D."/>
            <person name="Daum C."/>
            <person name="Ezra D."/>
            <person name="Gonzalez J."/>
            <person name="Henrissat B."/>
            <person name="Kuo A."/>
            <person name="Liang C."/>
            <person name="Lipzen A."/>
            <person name="Lutzoni F."/>
            <person name="Magnuson J."/>
            <person name="Mondo S."/>
            <person name="Nolan M."/>
            <person name="Ohm R."/>
            <person name="Pangilinan J."/>
            <person name="Park H.-J."/>
            <person name="Ramirez L."/>
            <person name="Alfaro M."/>
            <person name="Sun H."/>
            <person name="Tritt A."/>
            <person name="Yoshinaga Y."/>
            <person name="Zwiers L.-H."/>
            <person name="Turgeon B."/>
            <person name="Goodwin S."/>
            <person name="Spatafora J."/>
            <person name="Crous P."/>
            <person name="Grigoriev I."/>
        </authorList>
    </citation>
    <scope>NUCLEOTIDE SEQUENCE</scope>
    <source>
        <strain evidence="4">CBS 627.86</strain>
    </source>
</reference>
<feature type="compositionally biased region" description="Basic and acidic residues" evidence="1">
    <location>
        <begin position="446"/>
        <end position="457"/>
    </location>
</feature>
<feature type="region of interest" description="Disordered" evidence="1">
    <location>
        <begin position="411"/>
        <end position="457"/>
    </location>
</feature>
<dbReference type="InterPro" id="IPR029058">
    <property type="entry name" value="AB_hydrolase_fold"/>
</dbReference>
<sequence>MIGASVPELIFIRTCIFFLHWIAPLSIFISALSLVYPLPFHIPFVARAWAALETAFYFFIYHPRKLYLQRAAIHPPRLSREDRRILFQRCHDNIPDPERYLQKWFLNAPASEIKRENVRDFFRWSFLNTGEHDVADDEELEEYTKALEELLGRKLQPGRGNANSFRLTLNKVDMLHRSLTWYLCVSVVDTLAYVHMRYHAFDFHRTSLSRFHSVFPFRPLTLLTPYRSPAKTLTYWHRPHTSKTRLPILFIHGIGIGLYPYVKFLAELNQTLEDDTQDGEVGIIAVEIMNISMRITNEAMQKEQMCQEIDCILEAHGWDKVVLISHSYGSIIATHLLNTPQITHKIGPILFIDPVSFLLHLPDVAYNFVTHSISCHLKMNLTYLDLPQTTDRTRTPAHLLCIKRPGHLTHPPPPLLLERKHHLQRRSPRASYDRFPRRQRPYRGHQVSEELSDWRPR</sequence>
<dbReference type="SUPFAM" id="SSF53474">
    <property type="entry name" value="alpha/beta-Hydrolases"/>
    <property type="match status" value="1"/>
</dbReference>
<dbReference type="InterPro" id="IPR000073">
    <property type="entry name" value="AB_hydrolase_1"/>
</dbReference>
<dbReference type="OrthoDB" id="6431331at2759"/>
<evidence type="ECO:0000259" key="3">
    <source>
        <dbReference type="Pfam" id="PF00561"/>
    </source>
</evidence>
<evidence type="ECO:0000313" key="4">
    <source>
        <dbReference type="EMBL" id="KAF2121190.1"/>
    </source>
</evidence>
<feature type="transmembrane region" description="Helical" evidence="2">
    <location>
        <begin position="12"/>
        <end position="36"/>
    </location>
</feature>
<keyword evidence="2" id="KW-0472">Membrane</keyword>
<feature type="domain" description="AB hydrolase-1" evidence="3">
    <location>
        <begin position="247"/>
        <end position="349"/>
    </location>
</feature>
<dbReference type="AlphaFoldDB" id="A0A6A5ZNE2"/>
<keyword evidence="5" id="KW-1185">Reference proteome</keyword>
<evidence type="ECO:0000256" key="2">
    <source>
        <dbReference type="SAM" id="Phobius"/>
    </source>
</evidence>
<proteinExistence type="predicted"/>
<dbReference type="PANTHER" id="PTHR37471:SF1">
    <property type="entry name" value="AB HYDROLASE-1 DOMAIN-CONTAINING PROTEIN"/>
    <property type="match status" value="1"/>
</dbReference>
<feature type="compositionally biased region" description="Basic residues" evidence="1">
    <location>
        <begin position="419"/>
        <end position="428"/>
    </location>
</feature>
<evidence type="ECO:0000256" key="1">
    <source>
        <dbReference type="SAM" id="MobiDB-lite"/>
    </source>
</evidence>
<organism evidence="4 5">
    <name type="scientific">Lophiotrema nucula</name>
    <dbReference type="NCBI Taxonomy" id="690887"/>
    <lineage>
        <taxon>Eukaryota</taxon>
        <taxon>Fungi</taxon>
        <taxon>Dikarya</taxon>
        <taxon>Ascomycota</taxon>
        <taxon>Pezizomycotina</taxon>
        <taxon>Dothideomycetes</taxon>
        <taxon>Pleosporomycetidae</taxon>
        <taxon>Pleosporales</taxon>
        <taxon>Lophiotremataceae</taxon>
        <taxon>Lophiotrema</taxon>
    </lineage>
</organism>
<dbReference type="Gene3D" id="3.40.50.1820">
    <property type="entry name" value="alpha/beta hydrolase"/>
    <property type="match status" value="1"/>
</dbReference>
<keyword evidence="2" id="KW-1133">Transmembrane helix</keyword>
<gene>
    <name evidence="4" type="ORF">BDV96DRAFT_563750</name>
</gene>
<feature type="transmembrane region" description="Helical" evidence="2">
    <location>
        <begin position="42"/>
        <end position="60"/>
    </location>
</feature>
<protein>
    <recommendedName>
        <fullName evidence="3">AB hydrolase-1 domain-containing protein</fullName>
    </recommendedName>
</protein>
<accession>A0A6A5ZNE2</accession>
<evidence type="ECO:0000313" key="5">
    <source>
        <dbReference type="Proteomes" id="UP000799770"/>
    </source>
</evidence>
<dbReference type="EMBL" id="ML977312">
    <property type="protein sequence ID" value="KAF2121190.1"/>
    <property type="molecule type" value="Genomic_DNA"/>
</dbReference>
<dbReference type="Pfam" id="PF00561">
    <property type="entry name" value="Abhydrolase_1"/>
    <property type="match status" value="1"/>
</dbReference>
<dbReference type="Proteomes" id="UP000799770">
    <property type="component" value="Unassembled WGS sequence"/>
</dbReference>
<dbReference type="PANTHER" id="PTHR37471">
    <property type="entry name" value="UNNAMED PRODUCT"/>
    <property type="match status" value="1"/>
</dbReference>